<accession>D1AQJ7</accession>
<dbReference type="eggNOG" id="COG1840">
    <property type="taxonomic scope" value="Bacteria"/>
</dbReference>
<evidence type="ECO:0000313" key="4">
    <source>
        <dbReference type="Proteomes" id="UP000000845"/>
    </source>
</evidence>
<dbReference type="Gene3D" id="3.40.190.10">
    <property type="entry name" value="Periplasmic binding protein-like II"/>
    <property type="match status" value="2"/>
</dbReference>
<dbReference type="HOGENOM" id="CLU_026974_3_0_0"/>
<name>D1AQJ7_SEBTE</name>
<dbReference type="PANTHER" id="PTHR30006">
    <property type="entry name" value="THIAMINE-BINDING PERIPLASMIC PROTEIN-RELATED"/>
    <property type="match status" value="1"/>
</dbReference>
<dbReference type="Pfam" id="PF13343">
    <property type="entry name" value="SBP_bac_6"/>
    <property type="match status" value="1"/>
</dbReference>
<dbReference type="GO" id="GO:0030976">
    <property type="term" value="F:thiamine pyrophosphate binding"/>
    <property type="evidence" value="ECO:0007669"/>
    <property type="project" value="TreeGrafter"/>
</dbReference>
<dbReference type="GO" id="GO:0015888">
    <property type="term" value="P:thiamine transport"/>
    <property type="evidence" value="ECO:0007669"/>
    <property type="project" value="TreeGrafter"/>
</dbReference>
<feature type="chain" id="PRO_5003020397" evidence="2">
    <location>
        <begin position="24"/>
        <end position="354"/>
    </location>
</feature>
<organism evidence="3 4">
    <name type="scientific">Sebaldella termitidis (strain ATCC 33386 / NCTC 11300)</name>
    <dbReference type="NCBI Taxonomy" id="526218"/>
    <lineage>
        <taxon>Bacteria</taxon>
        <taxon>Fusobacteriati</taxon>
        <taxon>Fusobacteriota</taxon>
        <taxon>Fusobacteriia</taxon>
        <taxon>Fusobacteriales</taxon>
        <taxon>Leptotrichiaceae</taxon>
        <taxon>Sebaldella</taxon>
    </lineage>
</organism>
<dbReference type="STRING" id="526218.Sterm_3418"/>
<reference evidence="4" key="1">
    <citation type="submission" date="2009-09" db="EMBL/GenBank/DDBJ databases">
        <title>The complete chromosome of Sebaldella termitidis ATCC 33386.</title>
        <authorList>
            <consortium name="US DOE Joint Genome Institute (JGI-PGF)"/>
            <person name="Lucas S."/>
            <person name="Copeland A."/>
            <person name="Lapidus A."/>
            <person name="Glavina del Rio T."/>
            <person name="Dalin E."/>
            <person name="Tice H."/>
            <person name="Bruce D."/>
            <person name="Goodwin L."/>
            <person name="Pitluck S."/>
            <person name="Kyrpides N."/>
            <person name="Mavromatis K."/>
            <person name="Ivanova N."/>
            <person name="Mikhailova N."/>
            <person name="Sims D."/>
            <person name="Meincke L."/>
            <person name="Brettin T."/>
            <person name="Detter J.C."/>
            <person name="Han C."/>
            <person name="Larimer F."/>
            <person name="Land M."/>
            <person name="Hauser L."/>
            <person name="Markowitz V."/>
            <person name="Cheng J.F."/>
            <person name="Hugenholtz P."/>
            <person name="Woyke T."/>
            <person name="Wu D."/>
            <person name="Eisen J.A."/>
        </authorList>
    </citation>
    <scope>NUCLEOTIDE SEQUENCE [LARGE SCALE GENOMIC DNA]</scope>
    <source>
        <strain evidence="4">ATCC 33386 / NCTC 11300</strain>
    </source>
</reference>
<protein>
    <submittedName>
        <fullName evidence="3">Extracellular solute-binding protein family 1</fullName>
    </submittedName>
</protein>
<dbReference type="RefSeq" id="WP_012862839.1">
    <property type="nucleotide sequence ID" value="NC_013517.1"/>
</dbReference>
<dbReference type="PANTHER" id="PTHR30006:SF2">
    <property type="entry name" value="ABC TRANSPORTER SUBSTRATE-BINDING PROTEIN"/>
    <property type="match status" value="1"/>
</dbReference>
<dbReference type="AlphaFoldDB" id="D1AQJ7"/>
<keyword evidence="4" id="KW-1185">Reference proteome</keyword>
<dbReference type="GO" id="GO:0030975">
    <property type="term" value="F:thiamine binding"/>
    <property type="evidence" value="ECO:0007669"/>
    <property type="project" value="TreeGrafter"/>
</dbReference>
<dbReference type="SUPFAM" id="SSF53850">
    <property type="entry name" value="Periplasmic binding protein-like II"/>
    <property type="match status" value="1"/>
</dbReference>
<gene>
    <name evidence="3" type="ordered locus">Sterm_3418</name>
</gene>
<dbReference type="GO" id="GO:0030288">
    <property type="term" value="C:outer membrane-bounded periplasmic space"/>
    <property type="evidence" value="ECO:0007669"/>
    <property type="project" value="TreeGrafter"/>
</dbReference>
<dbReference type="KEGG" id="str:Sterm_3418"/>
<dbReference type="Proteomes" id="UP000000845">
    <property type="component" value="Chromosome"/>
</dbReference>
<sequence>MKKLLLLSLLGLVFITACGKKQAIDPNTPADIEQAKKEGKYVTYGQPDDWANWKGVFEKFNSIFGNTRVDTDMSSAEEITKFKAEANNPQADSAEIGMVWGKIAVTEGVTLPYKNANWDKIPDWAKDKDGNFTGLYVGVPVILVNKDLVKNIPTSWEDLKKPEYKNSIVIADPRSSGSGVNMVLAVAYALGGDVKNLDPAFKYFAELQKLGNIKNIKGSTANIQKGEVPITIQYDFLALGNKRKLANEVNLEIVFPKEGSIYAPGALILNKYAPHPNLAKAFADFVTSDEGQLEFAKGGAMPVRAVAGNLIIPEEIKKQMLPDSFYKKVGKPQSWSEITPDVIADRWEKEVVSQ</sequence>
<evidence type="ECO:0000256" key="1">
    <source>
        <dbReference type="ARBA" id="ARBA00022729"/>
    </source>
</evidence>
<dbReference type="EMBL" id="CP001739">
    <property type="protein sequence ID" value="ACZ10257.1"/>
    <property type="molecule type" value="Genomic_DNA"/>
</dbReference>
<keyword evidence="1 2" id="KW-0732">Signal</keyword>
<evidence type="ECO:0000256" key="2">
    <source>
        <dbReference type="SAM" id="SignalP"/>
    </source>
</evidence>
<proteinExistence type="predicted"/>
<dbReference type="PROSITE" id="PS51257">
    <property type="entry name" value="PROKAR_LIPOPROTEIN"/>
    <property type="match status" value="1"/>
</dbReference>
<feature type="signal peptide" evidence="2">
    <location>
        <begin position="1"/>
        <end position="23"/>
    </location>
</feature>
<evidence type="ECO:0000313" key="3">
    <source>
        <dbReference type="EMBL" id="ACZ10257.1"/>
    </source>
</evidence>
<reference evidence="3 4" key="2">
    <citation type="journal article" date="2010" name="Stand. Genomic Sci.">
        <title>Complete genome sequence of Sebaldella termitidis type strain (NCTC 11300).</title>
        <authorList>
            <person name="Harmon-Smith M."/>
            <person name="Celia L."/>
            <person name="Chertkov O."/>
            <person name="Lapidus A."/>
            <person name="Copeland A."/>
            <person name="Glavina Del Rio T."/>
            <person name="Nolan M."/>
            <person name="Lucas S."/>
            <person name="Tice H."/>
            <person name="Cheng J.F."/>
            <person name="Han C."/>
            <person name="Detter J.C."/>
            <person name="Bruce D."/>
            <person name="Goodwin L."/>
            <person name="Pitluck S."/>
            <person name="Pati A."/>
            <person name="Liolios K."/>
            <person name="Ivanova N."/>
            <person name="Mavromatis K."/>
            <person name="Mikhailova N."/>
            <person name="Chen A."/>
            <person name="Palaniappan K."/>
            <person name="Land M."/>
            <person name="Hauser L."/>
            <person name="Chang Y.J."/>
            <person name="Jeffries C.D."/>
            <person name="Brettin T."/>
            <person name="Goker M."/>
            <person name="Beck B."/>
            <person name="Bristow J."/>
            <person name="Eisen J.A."/>
            <person name="Markowitz V."/>
            <person name="Hugenholtz P."/>
            <person name="Kyrpides N.C."/>
            <person name="Klenk H.P."/>
            <person name="Chen F."/>
        </authorList>
    </citation>
    <scope>NUCLEOTIDE SEQUENCE [LARGE SCALE GENOMIC DNA]</scope>
    <source>
        <strain evidence="4">ATCC 33386 / NCTC 11300</strain>
    </source>
</reference>